<dbReference type="InterPro" id="IPR036291">
    <property type="entry name" value="NAD(P)-bd_dom_sf"/>
</dbReference>
<dbReference type="OrthoDB" id="9991913at2759"/>
<evidence type="ECO:0000259" key="5">
    <source>
        <dbReference type="Pfam" id="PF02826"/>
    </source>
</evidence>
<dbReference type="PROSITE" id="PS00065">
    <property type="entry name" value="D_2_HYDROXYACID_DH_1"/>
    <property type="match status" value="1"/>
</dbReference>
<dbReference type="PANTHER" id="PTHR10996:SF257">
    <property type="entry name" value="GLYOXYLATE REDUCTASE 1"/>
    <property type="match status" value="1"/>
</dbReference>
<dbReference type="EC" id="1.-.-.-" evidence="7"/>
<evidence type="ECO:0000313" key="6">
    <source>
        <dbReference type="CGD" id="CAL0000166289"/>
    </source>
</evidence>
<reference evidence="7 8" key="1">
    <citation type="journal article" date="2009" name="Genome Res.">
        <title>Comparative genomics of the fungal pathogens Candida dubliniensis and Candida albicans.</title>
        <authorList>
            <person name="Jackson A.P."/>
            <person name="Gamble J.A."/>
            <person name="Yeomans T."/>
            <person name="Moran G.P."/>
            <person name="Saunders D."/>
            <person name="Harris D."/>
            <person name="Aslett M."/>
            <person name="Barrell J.F."/>
            <person name="Butler G."/>
            <person name="Citiulo F."/>
            <person name="Coleman D.C."/>
            <person name="de Groot P.W.J."/>
            <person name="Goodwin T.J."/>
            <person name="Quail M.A."/>
            <person name="McQuillan J."/>
            <person name="Munro C.A."/>
            <person name="Pain A."/>
            <person name="Poulter R.T."/>
            <person name="Rajandream M.A."/>
            <person name="Renauld H."/>
            <person name="Spiering M.J."/>
            <person name="Tivey A."/>
            <person name="Gow N.A.R."/>
            <person name="Barrell B."/>
            <person name="Sullivan D.J."/>
            <person name="Berriman M."/>
        </authorList>
    </citation>
    <scope>NUCLEOTIDE SEQUENCE [LARGE SCALE GENOMIC DNA]</scope>
    <source>
        <strain evidence="8">CD36 / ATCC MYA-646 / CBS 7987 / NCPF 3949 / NRRL Y-17841</strain>
    </source>
</reference>
<evidence type="ECO:0000259" key="4">
    <source>
        <dbReference type="Pfam" id="PF00389"/>
    </source>
</evidence>
<dbReference type="SUPFAM" id="SSF52283">
    <property type="entry name" value="Formate/glycerate dehydrogenase catalytic domain-like"/>
    <property type="match status" value="1"/>
</dbReference>
<accession>B9WCF9</accession>
<dbReference type="eggNOG" id="KOG0069">
    <property type="taxonomic scope" value="Eukaryota"/>
</dbReference>
<dbReference type="FunFam" id="3.40.50.720:FF:000026">
    <property type="entry name" value="Glyoxylate/hydroxypyruvate reductase B"/>
    <property type="match status" value="1"/>
</dbReference>
<dbReference type="Gene3D" id="3.40.50.720">
    <property type="entry name" value="NAD(P)-binding Rossmann-like Domain"/>
    <property type="match status" value="2"/>
</dbReference>
<dbReference type="Pfam" id="PF00389">
    <property type="entry name" value="2-Hacid_dh"/>
    <property type="match status" value="1"/>
</dbReference>
<protein>
    <submittedName>
        <fullName evidence="7">2-hydroxyacid dehydrogenase, putative</fullName>
        <ecNumber evidence="7">1.-.-.-</ecNumber>
    </submittedName>
</protein>
<dbReference type="GeneID" id="8046315"/>
<evidence type="ECO:0000256" key="2">
    <source>
        <dbReference type="ARBA" id="ARBA00023002"/>
    </source>
</evidence>
<dbReference type="RefSeq" id="XP_002418776.1">
    <property type="nucleotide sequence ID" value="XM_002418731.1"/>
</dbReference>
<name>B9WCF9_CANDC</name>
<dbReference type="AlphaFoldDB" id="B9WCF9"/>
<keyword evidence="2 3" id="KW-0560">Oxidoreductase</keyword>
<proteinExistence type="inferred from homology"/>
<evidence type="ECO:0000256" key="1">
    <source>
        <dbReference type="ARBA" id="ARBA00005854"/>
    </source>
</evidence>
<dbReference type="KEGG" id="cdu:CD36_23020"/>
<dbReference type="CGD" id="CAL0000166289">
    <property type="gene designation" value="Cd36_23020"/>
</dbReference>
<dbReference type="Pfam" id="PF02826">
    <property type="entry name" value="2-Hacid_dh_C"/>
    <property type="match status" value="1"/>
</dbReference>
<feature type="domain" description="D-isomer specific 2-hydroxyacid dehydrogenase NAD-binding" evidence="5">
    <location>
        <begin position="144"/>
        <end position="325"/>
    </location>
</feature>
<organism evidence="7 8">
    <name type="scientific">Candida dubliniensis (strain CD36 / ATCC MYA-646 / CBS 7987 / NCPF 3949 / NRRL Y-17841)</name>
    <name type="common">Yeast</name>
    <dbReference type="NCBI Taxonomy" id="573826"/>
    <lineage>
        <taxon>Eukaryota</taxon>
        <taxon>Fungi</taxon>
        <taxon>Dikarya</taxon>
        <taxon>Ascomycota</taxon>
        <taxon>Saccharomycotina</taxon>
        <taxon>Pichiomycetes</taxon>
        <taxon>Debaryomycetaceae</taxon>
        <taxon>Candida/Lodderomyces clade</taxon>
        <taxon>Candida</taxon>
    </lineage>
</organism>
<evidence type="ECO:0000313" key="7">
    <source>
        <dbReference type="EMBL" id="CAX44081.1"/>
    </source>
</evidence>
<dbReference type="HOGENOM" id="CLU_019796_1_2_1"/>
<evidence type="ECO:0000256" key="3">
    <source>
        <dbReference type="RuleBase" id="RU003719"/>
    </source>
</evidence>
<dbReference type="GO" id="GO:0016618">
    <property type="term" value="F:hydroxypyruvate reductase [NAD(P)H] activity"/>
    <property type="evidence" value="ECO:0007669"/>
    <property type="project" value="TreeGrafter"/>
</dbReference>
<dbReference type="InterPro" id="IPR029753">
    <property type="entry name" value="D-isomer_DH_CS"/>
</dbReference>
<feature type="domain" description="D-isomer specific 2-hydroxyacid dehydrogenase catalytic" evidence="4">
    <location>
        <begin position="83"/>
        <end position="356"/>
    </location>
</feature>
<dbReference type="VEuPathDB" id="FungiDB:CD36_23020"/>
<gene>
    <name evidence="6" type="ordered locus">Cd36_23020</name>
    <name evidence="7" type="ORF">CD36_23020</name>
</gene>
<dbReference type="Proteomes" id="UP000002605">
    <property type="component" value="Chromosome 2"/>
</dbReference>
<sequence>MSIFKLSTRTIMTTTTTTTTTTTRTIKPKVLRLGITHYAQHKWDELSKIAEIIDCQSTNREEFIYDLQNKYKDITNISRTFASIKQTGKFDNELAKYMPITLKTINHCGAGYDQIDVIPFTKIGVQISNVTIPVESPTADTAIYLVLSCMRNFQMGHNMLVTGAWPQFKKKSSHSFSIGHSPEDKIVGILGMGGIGRAIRDRLKPFGFSKIVYHNRNKLSKELEAGAEYLSMDELFNQSDIIIVSVPLNVHTTHLINKSSIVEKMKDGVIIINTARGAVIDEKVLPDLIKSGKIGSFGADVFEHEPQVSSKLYDLPQVVSLPHMGTYTVEAIRNMESWVVDNIESYIKTGKVKTIVPEQYNTFS</sequence>
<evidence type="ECO:0000313" key="8">
    <source>
        <dbReference type="Proteomes" id="UP000002605"/>
    </source>
</evidence>
<dbReference type="PROSITE" id="PS00671">
    <property type="entry name" value="D_2_HYDROXYACID_DH_3"/>
    <property type="match status" value="1"/>
</dbReference>
<dbReference type="InterPro" id="IPR006139">
    <property type="entry name" value="D-isomer_2_OHA_DH_cat_dom"/>
</dbReference>
<dbReference type="SUPFAM" id="SSF51735">
    <property type="entry name" value="NAD(P)-binding Rossmann-fold domains"/>
    <property type="match status" value="1"/>
</dbReference>
<dbReference type="GO" id="GO:0030267">
    <property type="term" value="F:glyoxylate reductase (NADPH) activity"/>
    <property type="evidence" value="ECO:0007669"/>
    <property type="project" value="TreeGrafter"/>
</dbReference>
<dbReference type="PANTHER" id="PTHR10996">
    <property type="entry name" value="2-HYDROXYACID DEHYDROGENASE-RELATED"/>
    <property type="match status" value="1"/>
</dbReference>
<dbReference type="GO" id="GO:0051287">
    <property type="term" value="F:NAD binding"/>
    <property type="evidence" value="ECO:0007669"/>
    <property type="project" value="InterPro"/>
</dbReference>
<dbReference type="InterPro" id="IPR006140">
    <property type="entry name" value="D-isomer_DH_NAD-bd"/>
</dbReference>
<comment type="similarity">
    <text evidence="1 3">Belongs to the D-isomer specific 2-hydroxyacid dehydrogenase family.</text>
</comment>
<dbReference type="GO" id="GO:0005829">
    <property type="term" value="C:cytosol"/>
    <property type="evidence" value="ECO:0007669"/>
    <property type="project" value="TreeGrafter"/>
</dbReference>
<dbReference type="InterPro" id="IPR029752">
    <property type="entry name" value="D-isomer_DH_CS1"/>
</dbReference>
<dbReference type="EMBL" id="FM992689">
    <property type="protein sequence ID" value="CAX44081.1"/>
    <property type="molecule type" value="Genomic_DNA"/>
</dbReference>
<keyword evidence="8" id="KW-1185">Reference proteome</keyword>
<dbReference type="InterPro" id="IPR050223">
    <property type="entry name" value="D-isomer_2-hydroxyacid_DH"/>
</dbReference>
<dbReference type="CDD" id="cd12168">
    <property type="entry name" value="Mand_dh_like"/>
    <property type="match status" value="1"/>
</dbReference>